<dbReference type="OrthoDB" id="9795222at2"/>
<name>A0A512NJ21_9HYPH</name>
<protein>
    <recommendedName>
        <fullName evidence="4">Pectate lyase superfamily protein domain-containing protein</fullName>
    </recommendedName>
</protein>
<evidence type="ECO:0000313" key="2">
    <source>
        <dbReference type="EMBL" id="GEP58951.1"/>
    </source>
</evidence>
<dbReference type="InterPro" id="IPR011050">
    <property type="entry name" value="Pectin_lyase_fold/virulence"/>
</dbReference>
<dbReference type="SUPFAM" id="SSF51126">
    <property type="entry name" value="Pectin lyase-like"/>
    <property type="match status" value="1"/>
</dbReference>
<keyword evidence="3" id="KW-1185">Reference proteome</keyword>
<dbReference type="InterPro" id="IPR012334">
    <property type="entry name" value="Pectin_lyas_fold"/>
</dbReference>
<dbReference type="EMBL" id="BKAJ01000114">
    <property type="protein sequence ID" value="GEP58951.1"/>
    <property type="molecule type" value="Genomic_DNA"/>
</dbReference>
<dbReference type="Gene3D" id="2.160.20.10">
    <property type="entry name" value="Single-stranded right-handed beta-helix, Pectin lyase-like"/>
    <property type="match status" value="1"/>
</dbReference>
<evidence type="ECO:0008006" key="4">
    <source>
        <dbReference type="Google" id="ProtNLM"/>
    </source>
</evidence>
<comment type="caution">
    <text evidence="2">The sequence shown here is derived from an EMBL/GenBank/DDBJ whole genome shotgun (WGS) entry which is preliminary data.</text>
</comment>
<accession>A0A512NJ21</accession>
<evidence type="ECO:0000313" key="3">
    <source>
        <dbReference type="Proteomes" id="UP000321058"/>
    </source>
</evidence>
<feature type="signal peptide" evidence="1">
    <location>
        <begin position="1"/>
        <end position="37"/>
    </location>
</feature>
<feature type="chain" id="PRO_5021777550" description="Pectate lyase superfamily protein domain-containing protein" evidence="1">
    <location>
        <begin position="38"/>
        <end position="562"/>
    </location>
</feature>
<proteinExistence type="predicted"/>
<keyword evidence="1" id="KW-0732">Signal</keyword>
<organism evidence="2 3">
    <name type="scientific">Reyranella soli</name>
    <dbReference type="NCBI Taxonomy" id="1230389"/>
    <lineage>
        <taxon>Bacteria</taxon>
        <taxon>Pseudomonadati</taxon>
        <taxon>Pseudomonadota</taxon>
        <taxon>Alphaproteobacteria</taxon>
        <taxon>Hyphomicrobiales</taxon>
        <taxon>Reyranellaceae</taxon>
        <taxon>Reyranella</taxon>
    </lineage>
</organism>
<reference evidence="2 3" key="1">
    <citation type="submission" date="2019-07" db="EMBL/GenBank/DDBJ databases">
        <title>Whole genome shotgun sequence of Reyranella soli NBRC 108950.</title>
        <authorList>
            <person name="Hosoyama A."/>
            <person name="Uohara A."/>
            <person name="Ohji S."/>
            <person name="Ichikawa N."/>
        </authorList>
    </citation>
    <scope>NUCLEOTIDE SEQUENCE [LARGE SCALE GENOMIC DNA]</scope>
    <source>
        <strain evidence="2 3">NBRC 108950</strain>
    </source>
</reference>
<dbReference type="RefSeq" id="WP_147154328.1">
    <property type="nucleotide sequence ID" value="NZ_BKAJ01000114.1"/>
</dbReference>
<gene>
    <name evidence="2" type="ORF">RSO01_61170</name>
</gene>
<sequence length="562" mass="58694">MKRSTRLSSEVFARRRAVIGTAALGTVLGLAAQAVHAQTGGKPAGGARPPAPLPLGPLFNPLDYGAVADGTTDNTAAFAAMMSGVYATKGGTIWLPPIGGSRFGRGAGTFHFSGGPGGTANAWTIDPGRLGDNSGTIRVELNGNWFSYSGSGWFLQIKSNIAGPNNVRGQGKNIIINGGRGNVLGSPAGKGGVLWQDQVQGWYESFQCSGFTRGAGHQLEVTNTDTALSCCETNTWQNLWSTSNLVGFYGKAPLERGVPQQSASFEGNVFTNLVAETAELSDACLFKLEGAWASSVLQQVGGFYGHVSTKGCVGFVLDGYFEGVTILSPRIDSYGSMTSSHATDWTFGKQYTKDPHGFPTIVSPTFTRLPENYWQKLNVVGFGCAMMPAWYEKEFVTRALYVGAHAHTPAAGSLVADIGTLSGGTMWSLDHAGSTKFRSLLVNNANGEGLGYATGAGVGGMAVQTTSKATRVTLNKLTGFITMNNAALAAGAKVSFAVSNATVSATDIPVVVVARGGTANGYRAEVTAVEDRGFTITVENLTDRSLSEQPVISFSVLKGAAN</sequence>
<evidence type="ECO:0000256" key="1">
    <source>
        <dbReference type="SAM" id="SignalP"/>
    </source>
</evidence>
<dbReference type="Proteomes" id="UP000321058">
    <property type="component" value="Unassembled WGS sequence"/>
</dbReference>
<dbReference type="AlphaFoldDB" id="A0A512NJ21"/>